<comment type="caution">
    <text evidence="3">The sequence shown here is derived from an EMBL/GenBank/DDBJ whole genome shotgun (WGS) entry which is preliminary data.</text>
</comment>
<organism evidence="3 4">
    <name type="scientific">Vibrio maritimus</name>
    <dbReference type="NCBI Taxonomy" id="990268"/>
    <lineage>
        <taxon>Bacteria</taxon>
        <taxon>Pseudomonadati</taxon>
        <taxon>Pseudomonadota</taxon>
        <taxon>Gammaproteobacteria</taxon>
        <taxon>Vibrionales</taxon>
        <taxon>Vibrionaceae</taxon>
        <taxon>Vibrio</taxon>
    </lineage>
</organism>
<accession>A0A090T9E8</accession>
<evidence type="ECO:0000256" key="1">
    <source>
        <dbReference type="SAM" id="SignalP"/>
    </source>
</evidence>
<reference evidence="3 4" key="1">
    <citation type="submission" date="2014-09" db="EMBL/GenBank/DDBJ databases">
        <title>Vibrio maritimus JCM 19240. (C210) whole genome shotgun sequence.</title>
        <authorList>
            <person name="Sawabe T."/>
            <person name="Meirelles P."/>
            <person name="Nakanishi M."/>
            <person name="Sayaka M."/>
            <person name="Hattori M."/>
            <person name="Ohkuma M."/>
        </authorList>
    </citation>
    <scope>NUCLEOTIDE SEQUENCE [LARGE SCALE GENOMIC DNA]</scope>
    <source>
        <strain evidence="3 4">JCM 19240</strain>
    </source>
</reference>
<feature type="domain" description="Carboxylesterase type B" evidence="2">
    <location>
        <begin position="70"/>
        <end position="613"/>
    </location>
</feature>
<dbReference type="Gene3D" id="3.40.50.1820">
    <property type="entry name" value="alpha/beta hydrolase"/>
    <property type="match status" value="1"/>
</dbReference>
<proteinExistence type="predicted"/>
<evidence type="ECO:0000313" key="3">
    <source>
        <dbReference type="EMBL" id="GAL36531.1"/>
    </source>
</evidence>
<feature type="signal peptide" evidence="1">
    <location>
        <begin position="1"/>
        <end position="18"/>
    </location>
</feature>
<dbReference type="Pfam" id="PF00135">
    <property type="entry name" value="COesterase"/>
    <property type="match status" value="1"/>
</dbReference>
<keyword evidence="4" id="KW-1185">Reference proteome</keyword>
<dbReference type="InterPro" id="IPR050309">
    <property type="entry name" value="Type-B_Carboxylest/Lipase"/>
</dbReference>
<evidence type="ECO:0000259" key="2">
    <source>
        <dbReference type="Pfam" id="PF00135"/>
    </source>
</evidence>
<reference evidence="3 4" key="2">
    <citation type="submission" date="2014-09" db="EMBL/GenBank/DDBJ databases">
        <authorList>
            <consortium name="NBRP consortium"/>
            <person name="Sawabe T."/>
            <person name="Meirelles P."/>
            <person name="Nakanishi M."/>
            <person name="Sayaka M."/>
            <person name="Hattori M."/>
            <person name="Ohkuma M."/>
        </authorList>
    </citation>
    <scope>NUCLEOTIDE SEQUENCE [LARGE SCALE GENOMIC DNA]</scope>
    <source>
        <strain evidence="3 4">JCM 19240</strain>
    </source>
</reference>
<dbReference type="EMBL" id="BBMT01000011">
    <property type="protein sequence ID" value="GAL36531.1"/>
    <property type="molecule type" value="Genomic_DNA"/>
</dbReference>
<dbReference type="PROSITE" id="PS51257">
    <property type="entry name" value="PROKAR_LIPOPROTEIN"/>
    <property type="match status" value="1"/>
</dbReference>
<dbReference type="InterPro" id="IPR002018">
    <property type="entry name" value="CarbesteraseB"/>
</dbReference>
<protein>
    <submittedName>
        <fullName evidence="3">Para-nitrobenzyl esterase</fullName>
    </submittedName>
</protein>
<dbReference type="OrthoDB" id="9775851at2"/>
<dbReference type="InterPro" id="IPR029058">
    <property type="entry name" value="AB_hydrolase_fold"/>
</dbReference>
<sequence length="647" mass="70756">MHKTIRTVLSLAIPLTLAACGGSDTSSTTKPSEPKPVEPGLSYPIEAEIGDVTLVGTSESVVVLDTAGTQKKVRIESFKGIPYAEATRFNPSETVDLEDGYATEFGAVCPQTALTEIRQSEDCLNLNIWRPNNLIADQVLPVYVFIHGGNFEYGSGSEPHIHGDNVVAQGQLDGNPFIAVTFNYRLGLLGSTYKKITDEDTTGGNFGIGDQKRALEWVHDNIHKFGGDAGKVTLMGQGAGAMSIGILQQDSSEDFVAEKYFQRAIMQSNPYGFEYKSSSNAESLATVDKMKDMSLKEIMDRQKNMSKATSKVVDWVLSSAGTAIPFSSNETPISSLMPFAPYIDYRSKLGDKQKGYHLKSQPFDTELTVPTVAGFNAADDRTFGSLADITFLIPMVVDLIMNNDPELLAQDDSAQTSEAIATWLSQEENVALLRAKLATIDANDVNTQLDLGEIINLLPETAYEAVTTLFYGLGNTDETKTLLGLEDYAANSEQQLSGAFDNMKQFNQMTNDMMFAGPIRAKVASAEETQIQATMYEFNYRGSFNSVPKGNLFNEKETDLIQVVKSLSCSFGTPCFGSELPFVFNKAVRSDGTTFSVSDSDEAMMSKMSRVWFSDELFEKEQYQKGSDNVWVIDGNGTENQCTIGTE</sequence>
<dbReference type="PANTHER" id="PTHR11559">
    <property type="entry name" value="CARBOXYLESTERASE"/>
    <property type="match status" value="1"/>
</dbReference>
<dbReference type="AlphaFoldDB" id="A0A090T9E8"/>
<evidence type="ECO:0000313" key="4">
    <source>
        <dbReference type="Proteomes" id="UP000029224"/>
    </source>
</evidence>
<dbReference type="SUPFAM" id="SSF53474">
    <property type="entry name" value="alpha/beta-Hydrolases"/>
    <property type="match status" value="1"/>
</dbReference>
<name>A0A090T9E8_9VIBR</name>
<dbReference type="Proteomes" id="UP000029224">
    <property type="component" value="Unassembled WGS sequence"/>
</dbReference>
<feature type="chain" id="PRO_5001863789" evidence="1">
    <location>
        <begin position="19"/>
        <end position="647"/>
    </location>
</feature>
<gene>
    <name evidence="3" type="ORF">JCM19240_2600</name>
</gene>
<keyword evidence="1" id="KW-0732">Signal</keyword>